<dbReference type="OrthoDB" id="89086at2759"/>
<dbReference type="InterPro" id="IPR008701">
    <property type="entry name" value="NPP1"/>
</dbReference>
<organism evidence="2 3">
    <name type="scientific">Diaporthe ampelina</name>
    <dbReference type="NCBI Taxonomy" id="1214573"/>
    <lineage>
        <taxon>Eukaryota</taxon>
        <taxon>Fungi</taxon>
        <taxon>Dikarya</taxon>
        <taxon>Ascomycota</taxon>
        <taxon>Pezizomycotina</taxon>
        <taxon>Sordariomycetes</taxon>
        <taxon>Sordariomycetidae</taxon>
        <taxon>Diaporthales</taxon>
        <taxon>Diaporthaceae</taxon>
        <taxon>Diaporthe</taxon>
    </lineage>
</organism>
<feature type="chain" id="PRO_5002544367" evidence="1">
    <location>
        <begin position="18"/>
        <end position="258"/>
    </location>
</feature>
<dbReference type="PIRSF" id="PIRSF029958">
    <property type="entry name" value="Necrosis-inducing_protein"/>
    <property type="match status" value="1"/>
</dbReference>
<dbReference type="PANTHER" id="PTHR33657:SF6">
    <property type="entry name" value="SECRETED PROTEIN"/>
    <property type="match status" value="1"/>
</dbReference>
<protein>
    <submittedName>
        <fullName evidence="2">Putative 25 kDa protein elicitor</fullName>
    </submittedName>
</protein>
<accession>A0A0G2FPC6</accession>
<keyword evidence="3" id="KW-1185">Reference proteome</keyword>
<dbReference type="AlphaFoldDB" id="A0A0G2FPC6"/>
<dbReference type="Pfam" id="PF05630">
    <property type="entry name" value="NPP1"/>
    <property type="match status" value="1"/>
</dbReference>
<dbReference type="EMBL" id="LCUC01000145">
    <property type="protein sequence ID" value="KKY35834.1"/>
    <property type="molecule type" value="Genomic_DNA"/>
</dbReference>
<dbReference type="PANTHER" id="PTHR33657">
    <property type="entry name" value="DOMAIN PROTEIN, PUTATIVE (AFU_ORTHOLOGUE AFUA_5G00600)-RELATED"/>
    <property type="match status" value="1"/>
</dbReference>
<sequence>MHSTLMSMLAIAGAVTAAPLQGRDVSWVDASEVAPWNNTLADGWAGQVVVDYQPYLKVVTGCVPFPVVSEDGKVGTGLKPTGSMSGDCDSSAGQVYARSGWLNNGHWSIMYSWYFPKNQNKDLIPSEGHRHDFQNVIIYFNNDDDDFFHNPPVGVAYSTAVDGTYTKLKPGSDNAPVFQDNTHLYVQYDRASEDPNLHVVSSTGEAGGQQPIVQWSALTDAASRAISTADFGEGVTVPFIDANFQNNIEAGFDAGFFA</sequence>
<keyword evidence="1" id="KW-0732">Signal</keyword>
<evidence type="ECO:0000313" key="3">
    <source>
        <dbReference type="Proteomes" id="UP000034680"/>
    </source>
</evidence>
<gene>
    <name evidence="2" type="ORF">UCDDA912_g04222</name>
</gene>
<comment type="caution">
    <text evidence="2">The sequence shown here is derived from an EMBL/GenBank/DDBJ whole genome shotgun (WGS) entry which is preliminary data.</text>
</comment>
<name>A0A0G2FPC6_9PEZI</name>
<reference evidence="2 3" key="1">
    <citation type="submission" date="2015-05" db="EMBL/GenBank/DDBJ databases">
        <title>Distinctive expansion of gene families associated with plant cell wall degradation and secondary metabolism in the genomes of grapevine trunk pathogens.</title>
        <authorList>
            <person name="Lawrence D.P."/>
            <person name="Travadon R."/>
            <person name="Rolshausen P.E."/>
            <person name="Baumgartner K."/>
        </authorList>
    </citation>
    <scope>NUCLEOTIDE SEQUENCE [LARGE SCALE GENOMIC DNA]</scope>
    <source>
        <strain evidence="2">DA912</strain>
    </source>
</reference>
<dbReference type="Proteomes" id="UP000034680">
    <property type="component" value="Unassembled WGS sequence"/>
</dbReference>
<feature type="signal peptide" evidence="1">
    <location>
        <begin position="1"/>
        <end position="17"/>
    </location>
</feature>
<reference evidence="2 3" key="2">
    <citation type="submission" date="2015-05" db="EMBL/GenBank/DDBJ databases">
        <authorList>
            <person name="Morales-Cruz A."/>
            <person name="Amrine K.C."/>
            <person name="Cantu D."/>
        </authorList>
    </citation>
    <scope>NUCLEOTIDE SEQUENCE [LARGE SCALE GENOMIC DNA]</scope>
    <source>
        <strain evidence="2">DA912</strain>
    </source>
</reference>
<evidence type="ECO:0000256" key="1">
    <source>
        <dbReference type="SAM" id="SignalP"/>
    </source>
</evidence>
<proteinExistence type="predicted"/>
<dbReference type="STRING" id="1214573.A0A0G2FPC6"/>
<evidence type="ECO:0000313" key="2">
    <source>
        <dbReference type="EMBL" id="KKY35834.1"/>
    </source>
</evidence>